<keyword evidence="3" id="KW-1185">Reference proteome</keyword>
<evidence type="ECO:0000313" key="2">
    <source>
        <dbReference type="EMBL" id="MVO07574.1"/>
    </source>
</evidence>
<feature type="signal peptide" evidence="1">
    <location>
        <begin position="1"/>
        <end position="18"/>
    </location>
</feature>
<proteinExistence type="predicted"/>
<evidence type="ECO:0000313" key="3">
    <source>
        <dbReference type="Proteomes" id="UP000431264"/>
    </source>
</evidence>
<name>A0A6I4IDC4_9FLAO</name>
<accession>A0A6I4IDC4</accession>
<dbReference type="AlphaFoldDB" id="A0A6I4IDC4"/>
<organism evidence="2 3">
    <name type="scientific">Flavobacterium profundi</name>
    <dbReference type="NCBI Taxonomy" id="1774945"/>
    <lineage>
        <taxon>Bacteria</taxon>
        <taxon>Pseudomonadati</taxon>
        <taxon>Bacteroidota</taxon>
        <taxon>Flavobacteriia</taxon>
        <taxon>Flavobacteriales</taxon>
        <taxon>Flavobacteriaceae</taxon>
        <taxon>Flavobacterium</taxon>
    </lineage>
</organism>
<reference evidence="3" key="1">
    <citation type="submission" date="2019-05" db="EMBL/GenBank/DDBJ databases">
        <title>Flavobacterium profundi sp. nov., isolated from a deep-sea seamount.</title>
        <authorList>
            <person name="Zhang D.-C."/>
        </authorList>
    </citation>
    <scope>NUCLEOTIDE SEQUENCE [LARGE SCALE GENOMIC DNA]</scope>
    <source>
        <strain evidence="3">TP390</strain>
    </source>
</reference>
<comment type="caution">
    <text evidence="2">The sequence shown here is derived from an EMBL/GenBank/DDBJ whole genome shotgun (WGS) entry which is preliminary data.</text>
</comment>
<dbReference type="Proteomes" id="UP000431264">
    <property type="component" value="Unassembled WGS sequence"/>
</dbReference>
<sequence>MKATILALLLVTIGQVYGQSARKVNYTDYVRDVQKWDKNENNMALSFWIPTSFWKVIFQDNEQFTPGAINQIQTVFDDFVIICALNMDVKFNGAISYTSDDDLKKEISIIDSNGIIYTPLQKEELSSEVLSFLNRIRPTFSNMMGKMGEGMHFYVFEVKDKKGLNLINEYQKGEFTVKHSNREFKYELPLVSLLPTKECSVDHAEMKGNWNFCPIHGVKLESVK</sequence>
<dbReference type="EMBL" id="WQLW01000001">
    <property type="protein sequence ID" value="MVO07574.1"/>
    <property type="molecule type" value="Genomic_DNA"/>
</dbReference>
<evidence type="ECO:0000256" key="1">
    <source>
        <dbReference type="SAM" id="SignalP"/>
    </source>
</evidence>
<dbReference type="OrthoDB" id="5986339at2"/>
<protein>
    <submittedName>
        <fullName evidence="2">Uncharacterized protein</fullName>
    </submittedName>
</protein>
<gene>
    <name evidence="2" type="ORF">GOQ30_00180</name>
</gene>
<feature type="chain" id="PRO_5026165981" evidence="1">
    <location>
        <begin position="19"/>
        <end position="224"/>
    </location>
</feature>
<keyword evidence="1" id="KW-0732">Signal</keyword>
<dbReference type="RefSeq" id="WP_140995998.1">
    <property type="nucleotide sequence ID" value="NZ_VDCZ01000001.1"/>
</dbReference>